<reference evidence="1 2" key="1">
    <citation type="submission" date="2018-09" db="EMBL/GenBank/DDBJ databases">
        <title>Genomic investigation of the strawberry pathogen Phytophthora fragariae indicates pathogenicity is determined by transcriptional variation in three key races.</title>
        <authorList>
            <person name="Adams T.M."/>
            <person name="Armitage A.D."/>
            <person name="Sobczyk M.K."/>
            <person name="Bates H.J."/>
            <person name="Dunwell J.M."/>
            <person name="Nellist C.F."/>
            <person name="Harrison R.J."/>
        </authorList>
    </citation>
    <scope>NUCLEOTIDE SEQUENCE [LARGE SCALE GENOMIC DNA]</scope>
    <source>
        <strain evidence="1 2">ONT-3</strain>
    </source>
</reference>
<gene>
    <name evidence="1" type="ORF">PF010_g12908</name>
</gene>
<protein>
    <submittedName>
        <fullName evidence="1">Uncharacterized protein</fullName>
    </submittedName>
</protein>
<dbReference type="EMBL" id="QXFX01000738">
    <property type="protein sequence ID" value="KAE9105694.1"/>
    <property type="molecule type" value="Genomic_DNA"/>
</dbReference>
<name>A0A6G0L1B5_9STRA</name>
<proteinExistence type="predicted"/>
<accession>A0A6G0L1B5</accession>
<evidence type="ECO:0000313" key="1">
    <source>
        <dbReference type="EMBL" id="KAE9105694.1"/>
    </source>
</evidence>
<comment type="caution">
    <text evidence="1">The sequence shown here is derived from an EMBL/GenBank/DDBJ whole genome shotgun (WGS) entry which is preliminary data.</text>
</comment>
<organism evidence="1 2">
    <name type="scientific">Phytophthora fragariae</name>
    <dbReference type="NCBI Taxonomy" id="53985"/>
    <lineage>
        <taxon>Eukaryota</taxon>
        <taxon>Sar</taxon>
        <taxon>Stramenopiles</taxon>
        <taxon>Oomycota</taxon>
        <taxon>Peronosporomycetes</taxon>
        <taxon>Peronosporales</taxon>
        <taxon>Peronosporaceae</taxon>
        <taxon>Phytophthora</taxon>
    </lineage>
</organism>
<evidence type="ECO:0000313" key="2">
    <source>
        <dbReference type="Proteomes" id="UP000488956"/>
    </source>
</evidence>
<dbReference type="AlphaFoldDB" id="A0A6G0L1B5"/>
<dbReference type="Proteomes" id="UP000488956">
    <property type="component" value="Unassembled WGS sequence"/>
</dbReference>
<sequence length="154" mass="16187">MSRAATAAGGRCAGVMGGALTTTCSGRSVYAWGGQSQLVETSAAPTSISVTTAARVAAGDGLPTATMEVDGEQWPINLDSGARYSVAGTDWRLRGERLQEAAPVDFVKGIGGFGLDVIGVWSFQMRNVFGQIMEIRHALLMGVPRNSWSAFTSW</sequence>